<dbReference type="PROSITE" id="PS51318">
    <property type="entry name" value="TAT"/>
    <property type="match status" value="1"/>
</dbReference>
<dbReference type="InterPro" id="IPR019546">
    <property type="entry name" value="TAT_signal_bac_arc"/>
</dbReference>
<dbReference type="EMBL" id="CP019791">
    <property type="protein sequence ID" value="AQT68967.1"/>
    <property type="molecule type" value="Genomic_DNA"/>
</dbReference>
<protein>
    <submittedName>
        <fullName evidence="5">Arylsulfatase</fullName>
        <ecNumber evidence="5">3.1.6.1</ecNumber>
    </submittedName>
</protein>
<dbReference type="InterPro" id="IPR006311">
    <property type="entry name" value="TAT_signal"/>
</dbReference>
<evidence type="ECO:0000313" key="5">
    <source>
        <dbReference type="EMBL" id="AQT68967.1"/>
    </source>
</evidence>
<sequence>MDRRDFLKRAGMTAGAFALGTGSIGRAGVKISNDALTAKAGRNRPNIVFIISDQHRWDCIGAAGNSIIKTPNLDALAADGALFENGYVSVPSCTPARSSLLTGLSPWHHGMLGYGRVRNGYPAELPQMMRDSGYYTFGIGKMHWYPQKTLHGFHGTLVDESGRVESPDFISDYRRWFAEVAPNKNPDATGIGWNDYEAAQYALDEKLHPTTWTGRMATEFIETYDKNEPFFLKVSFARPHSPYDPPKRFWEMYEQDDMPAPYIGDWVDKYAEYNNYASSSWRAARSVDTVKRSRKGYYGNVSFIDEQVGKIIQTLKKKGLYDNSLIFFTADHGDMLGDHHMWRKTYAYEASTHVPMIMRWPKGYQASISRGASVPNPVELRDIMPTCLDMAGADIPPALDGMSMLKLVRGETADWREYIDLEHDVCYAAENHWISLTDGQFKYVYFLYDGSEQLFDMRQGRGELEDLAGKTEWASTLEMWRNRLIQHVSERGSQYVQNGQLQVWGSTRKLYSPYYNNLYDPWQA</sequence>
<evidence type="ECO:0000313" key="6">
    <source>
        <dbReference type="Proteomes" id="UP000189674"/>
    </source>
</evidence>
<gene>
    <name evidence="5" type="ORF">STSP2_02144</name>
</gene>
<evidence type="ECO:0000259" key="4">
    <source>
        <dbReference type="Pfam" id="PF00884"/>
    </source>
</evidence>
<dbReference type="GO" id="GO:0046872">
    <property type="term" value="F:metal ion binding"/>
    <property type="evidence" value="ECO:0007669"/>
    <property type="project" value="UniProtKB-KW"/>
</dbReference>
<organism evidence="5 6">
    <name type="scientific">Anaerohalosphaera lusitana</name>
    <dbReference type="NCBI Taxonomy" id="1936003"/>
    <lineage>
        <taxon>Bacteria</taxon>
        <taxon>Pseudomonadati</taxon>
        <taxon>Planctomycetota</taxon>
        <taxon>Phycisphaerae</taxon>
        <taxon>Sedimentisphaerales</taxon>
        <taxon>Anaerohalosphaeraceae</taxon>
        <taxon>Anaerohalosphaera</taxon>
    </lineage>
</organism>
<accession>A0A1U9NMD8</accession>
<evidence type="ECO:0000256" key="2">
    <source>
        <dbReference type="ARBA" id="ARBA00022723"/>
    </source>
</evidence>
<dbReference type="InterPro" id="IPR024607">
    <property type="entry name" value="Sulfatase_CS"/>
</dbReference>
<dbReference type="InterPro" id="IPR017850">
    <property type="entry name" value="Alkaline_phosphatase_core_sf"/>
</dbReference>
<dbReference type="Pfam" id="PF00884">
    <property type="entry name" value="Sulfatase"/>
    <property type="match status" value="1"/>
</dbReference>
<dbReference type="KEGG" id="alus:STSP2_02144"/>
<dbReference type="PROSITE" id="PS00523">
    <property type="entry name" value="SULFATASE_1"/>
    <property type="match status" value="1"/>
</dbReference>
<evidence type="ECO:0000256" key="3">
    <source>
        <dbReference type="ARBA" id="ARBA00022801"/>
    </source>
</evidence>
<keyword evidence="2" id="KW-0479">Metal-binding</keyword>
<dbReference type="GO" id="GO:0004065">
    <property type="term" value="F:arylsulfatase activity"/>
    <property type="evidence" value="ECO:0007669"/>
    <property type="project" value="UniProtKB-EC"/>
</dbReference>
<dbReference type="PANTHER" id="PTHR45953">
    <property type="entry name" value="IDURONATE 2-SULFATASE"/>
    <property type="match status" value="1"/>
</dbReference>
<comment type="similarity">
    <text evidence="1">Belongs to the sulfatase family.</text>
</comment>
<dbReference type="AlphaFoldDB" id="A0A1U9NMD8"/>
<dbReference type="Proteomes" id="UP000189674">
    <property type="component" value="Chromosome"/>
</dbReference>
<feature type="domain" description="Sulfatase N-terminal" evidence="4">
    <location>
        <begin position="45"/>
        <end position="393"/>
    </location>
</feature>
<dbReference type="GO" id="GO:0005737">
    <property type="term" value="C:cytoplasm"/>
    <property type="evidence" value="ECO:0007669"/>
    <property type="project" value="TreeGrafter"/>
</dbReference>
<dbReference type="InterPro" id="IPR000917">
    <property type="entry name" value="Sulfatase_N"/>
</dbReference>
<evidence type="ECO:0000256" key="1">
    <source>
        <dbReference type="ARBA" id="ARBA00008779"/>
    </source>
</evidence>
<reference evidence="6" key="1">
    <citation type="submission" date="2017-02" db="EMBL/GenBank/DDBJ databases">
        <title>Comparative genomics and description of representatives of a novel lineage of planctomycetes thriving in anoxic sediments.</title>
        <authorList>
            <person name="Spring S."/>
            <person name="Bunk B."/>
            <person name="Sproer C."/>
        </authorList>
    </citation>
    <scope>NUCLEOTIDE SEQUENCE [LARGE SCALE GENOMIC DNA]</scope>
    <source>
        <strain evidence="6">ST-NAGAB-D1</strain>
    </source>
</reference>
<dbReference type="NCBIfam" id="TIGR01409">
    <property type="entry name" value="TAT_signal_seq"/>
    <property type="match status" value="1"/>
</dbReference>
<dbReference type="PANTHER" id="PTHR45953:SF1">
    <property type="entry name" value="IDURONATE 2-SULFATASE"/>
    <property type="match status" value="1"/>
</dbReference>
<name>A0A1U9NMD8_9BACT</name>
<proteinExistence type="inferred from homology"/>
<dbReference type="OrthoDB" id="9762324at2"/>
<dbReference type="NCBIfam" id="NF010322">
    <property type="entry name" value="PRK13759.1"/>
    <property type="match status" value="1"/>
</dbReference>
<keyword evidence="6" id="KW-1185">Reference proteome</keyword>
<dbReference type="SUPFAM" id="SSF53649">
    <property type="entry name" value="Alkaline phosphatase-like"/>
    <property type="match status" value="1"/>
</dbReference>
<dbReference type="RefSeq" id="WP_146662402.1">
    <property type="nucleotide sequence ID" value="NZ_CP019791.1"/>
</dbReference>
<dbReference type="PROSITE" id="PS00149">
    <property type="entry name" value="SULFATASE_2"/>
    <property type="match status" value="1"/>
</dbReference>
<dbReference type="STRING" id="1936003.STSP2_02144"/>
<keyword evidence="3 5" id="KW-0378">Hydrolase</keyword>
<dbReference type="EC" id="3.1.6.1" evidence="5"/>
<dbReference type="Gene3D" id="3.40.720.10">
    <property type="entry name" value="Alkaline Phosphatase, subunit A"/>
    <property type="match status" value="1"/>
</dbReference>